<proteinExistence type="predicted"/>
<dbReference type="InterPro" id="IPR009014">
    <property type="entry name" value="Transketo_C/PFOR_II"/>
</dbReference>
<dbReference type="EMBL" id="UGNC01000004">
    <property type="protein sequence ID" value="STW40697.1"/>
    <property type="molecule type" value="Genomic_DNA"/>
</dbReference>
<dbReference type="Gene3D" id="3.40.50.920">
    <property type="match status" value="1"/>
</dbReference>
<dbReference type="InterPro" id="IPR033248">
    <property type="entry name" value="Transketolase_C"/>
</dbReference>
<evidence type="ECO:0000256" key="1">
    <source>
        <dbReference type="ARBA" id="ARBA00023052"/>
    </source>
</evidence>
<evidence type="ECO:0000259" key="2">
    <source>
        <dbReference type="Pfam" id="PF02780"/>
    </source>
</evidence>
<keyword evidence="1" id="KW-0786">Thiamine pyrophosphate</keyword>
<dbReference type="EC" id="2.2.1.7" evidence="3"/>
<protein>
    <submittedName>
        <fullName evidence="3">Transketolase</fullName>
        <ecNumber evidence="3">2.2.1.7</ecNumber>
    </submittedName>
</protein>
<dbReference type="GO" id="GO:0008661">
    <property type="term" value="F:1-deoxy-D-xylulose-5-phosphate synthase activity"/>
    <property type="evidence" value="ECO:0007669"/>
    <property type="project" value="UniProtKB-EC"/>
</dbReference>
<organism evidence="3 4">
    <name type="scientific">Klebsiella pneumoniae</name>
    <dbReference type="NCBI Taxonomy" id="573"/>
    <lineage>
        <taxon>Bacteria</taxon>
        <taxon>Pseudomonadati</taxon>
        <taxon>Pseudomonadota</taxon>
        <taxon>Gammaproteobacteria</taxon>
        <taxon>Enterobacterales</taxon>
        <taxon>Enterobacteriaceae</taxon>
        <taxon>Klebsiella/Raoultella group</taxon>
        <taxon>Klebsiella</taxon>
        <taxon>Klebsiella pneumoniae complex</taxon>
    </lineage>
</organism>
<dbReference type="AlphaFoldDB" id="A0A378F871"/>
<evidence type="ECO:0000313" key="4">
    <source>
        <dbReference type="Proteomes" id="UP000255167"/>
    </source>
</evidence>
<name>A0A378F871_KLEPN</name>
<dbReference type="SUPFAM" id="SSF52922">
    <property type="entry name" value="TK C-terminal domain-like"/>
    <property type="match status" value="1"/>
</dbReference>
<evidence type="ECO:0000313" key="3">
    <source>
        <dbReference type="EMBL" id="STW40697.1"/>
    </source>
</evidence>
<keyword evidence="3" id="KW-0808">Transferase</keyword>
<dbReference type="Pfam" id="PF02780">
    <property type="entry name" value="Transketolase_C"/>
    <property type="match status" value="1"/>
</dbReference>
<gene>
    <name evidence="3" type="primary">dxs_6</name>
    <name evidence="3" type="ORF">NCTC9617_02241</name>
</gene>
<feature type="domain" description="Transketolase C-terminal" evidence="2">
    <location>
        <begin position="2"/>
        <end position="60"/>
    </location>
</feature>
<accession>A0A378F871</accession>
<dbReference type="Proteomes" id="UP000255167">
    <property type="component" value="Unassembled WGS sequence"/>
</dbReference>
<sequence length="68" mass="7163">MITVEEHNVNGGLGSLVAEVLAEAGVGIALQRLGIPDGEYAAAADRGWMRQYHGFDAAAIVALVQKRD</sequence>
<reference evidence="3 4" key="1">
    <citation type="submission" date="2018-06" db="EMBL/GenBank/DDBJ databases">
        <authorList>
            <consortium name="Pathogen Informatics"/>
            <person name="Doyle S."/>
        </authorList>
    </citation>
    <scope>NUCLEOTIDE SEQUENCE [LARGE SCALE GENOMIC DNA]</scope>
    <source>
        <strain evidence="3 4">NCTC9617</strain>
    </source>
</reference>